<evidence type="ECO:0000313" key="15">
    <source>
        <dbReference type="EMBL" id="KAJ7308227.1"/>
    </source>
</evidence>
<evidence type="ECO:0000256" key="5">
    <source>
        <dbReference type="ARBA" id="ARBA00022525"/>
    </source>
</evidence>
<dbReference type="InterPro" id="IPR017948">
    <property type="entry name" value="TGFb_CS"/>
</dbReference>
<evidence type="ECO:0000256" key="7">
    <source>
        <dbReference type="ARBA" id="ARBA00022782"/>
    </source>
</evidence>
<evidence type="ECO:0000256" key="3">
    <source>
        <dbReference type="ARBA" id="ARBA00011748"/>
    </source>
</evidence>
<keyword evidence="5" id="KW-0964">Secreted</keyword>
<evidence type="ECO:0000259" key="14">
    <source>
        <dbReference type="PROSITE" id="PS51362"/>
    </source>
</evidence>
<dbReference type="InterPro" id="IPR006799">
    <property type="entry name" value="AMH_N"/>
</dbReference>
<gene>
    <name evidence="15" type="ORF">JRQ81_008748</name>
</gene>
<comment type="subunit">
    <text evidence="3">Homodimer; disulfide-linked.</text>
</comment>
<evidence type="ECO:0000256" key="6">
    <source>
        <dbReference type="ARBA" id="ARBA00022729"/>
    </source>
</evidence>
<dbReference type="EMBL" id="JAPFRF010000018">
    <property type="protein sequence ID" value="KAJ7308227.1"/>
    <property type="molecule type" value="Genomic_DNA"/>
</dbReference>
<dbReference type="InterPro" id="IPR021203">
    <property type="entry name" value="Muellerian-inhibiting_factor"/>
</dbReference>
<evidence type="ECO:0000256" key="2">
    <source>
        <dbReference type="ARBA" id="ARBA00006656"/>
    </source>
</evidence>
<dbReference type="InterPro" id="IPR001839">
    <property type="entry name" value="TGF-b_C"/>
</dbReference>
<keyword evidence="7" id="KW-0221">Differentiation</keyword>
<reference evidence="15" key="1">
    <citation type="journal article" date="2023" name="DNA Res.">
        <title>Chromosome-level genome assembly of Phrynocephalus forsythii using third-generation DNA sequencing and Hi-C analysis.</title>
        <authorList>
            <person name="Qi Y."/>
            <person name="Zhao W."/>
            <person name="Zhao Y."/>
            <person name="Niu C."/>
            <person name="Cao S."/>
            <person name="Zhang Y."/>
        </authorList>
    </citation>
    <scope>NUCLEOTIDE SEQUENCE</scope>
    <source>
        <tissue evidence="15">Muscle</tissue>
    </source>
</reference>
<evidence type="ECO:0000256" key="10">
    <source>
        <dbReference type="ARBA" id="ARBA00023157"/>
    </source>
</evidence>
<keyword evidence="10" id="KW-1015">Disulfide bond</keyword>
<evidence type="ECO:0000256" key="13">
    <source>
        <dbReference type="RuleBase" id="RU000354"/>
    </source>
</evidence>
<evidence type="ECO:0000256" key="9">
    <source>
        <dbReference type="ARBA" id="ARBA00023156"/>
    </source>
</evidence>
<dbReference type="GO" id="GO:0001880">
    <property type="term" value="P:Mullerian duct regression"/>
    <property type="evidence" value="ECO:0007669"/>
    <property type="project" value="TreeGrafter"/>
</dbReference>
<organism evidence="15 16">
    <name type="scientific">Phrynocephalus forsythii</name>
    <dbReference type="NCBI Taxonomy" id="171643"/>
    <lineage>
        <taxon>Eukaryota</taxon>
        <taxon>Metazoa</taxon>
        <taxon>Chordata</taxon>
        <taxon>Craniata</taxon>
        <taxon>Vertebrata</taxon>
        <taxon>Euteleostomi</taxon>
        <taxon>Lepidosauria</taxon>
        <taxon>Squamata</taxon>
        <taxon>Bifurcata</taxon>
        <taxon>Unidentata</taxon>
        <taxon>Episquamata</taxon>
        <taxon>Toxicofera</taxon>
        <taxon>Iguania</taxon>
        <taxon>Acrodonta</taxon>
        <taxon>Agamidae</taxon>
        <taxon>Agaminae</taxon>
        <taxon>Phrynocephalus</taxon>
    </lineage>
</organism>
<comment type="similarity">
    <text evidence="2 13">Belongs to the TGF-beta family.</text>
</comment>
<evidence type="ECO:0000256" key="12">
    <source>
        <dbReference type="ARBA" id="ARBA00031273"/>
    </source>
</evidence>
<dbReference type="GO" id="GO:0007506">
    <property type="term" value="P:gonadal mesoderm development"/>
    <property type="evidence" value="ECO:0007669"/>
    <property type="project" value="UniProtKB-KW"/>
</dbReference>
<dbReference type="GO" id="GO:0030154">
    <property type="term" value="P:cell differentiation"/>
    <property type="evidence" value="ECO:0007669"/>
    <property type="project" value="UniProtKB-KW"/>
</dbReference>
<dbReference type="Gene3D" id="2.10.90.10">
    <property type="entry name" value="Cystine-knot cytokines"/>
    <property type="match status" value="1"/>
</dbReference>
<sequence length="458" mass="50798">MGTIFRGGGTRALGVCSECRKKENESGGSSVTKWEHRGDGMIRPRGKVLCLSQQTRYLVLQASEILADPTPGQINMAFSLKIKQVSSEGVTISPREAQDLLFGFDAKRFTRRTPAVFLVAPRNPTDAAFPQPSYLAADGKVDMVPYLKASELPAFREGEGSSIPNVPPRWTNISAPLSMSTGHFLETLARFVNHVLSPSGEPPWASQPRLQLDLGTMEALPHSQLNLSDEGALEQLVGSDDHLVVLFPGDNQAWVDQQAARWSLEGPLLQQLLQKLQAVIQDLEGMPSFRSNAEHLQSLLAFCYYPPGSPEKPSNPPGAPSAVQETSLLATIAVRARWRQSRRASSRAHRRARHQDDYCQLREFKVDLISMHHIILPESYNANNCVGPCRSPLSTRIHDYYQHTIFLLRMYEQGTPVTRPPCCIPVKYSKFHMITVTQDQGVVVKAFPNMVAESCGCR</sequence>
<dbReference type="Pfam" id="PF00019">
    <property type="entry name" value="TGF_beta"/>
    <property type="match status" value="1"/>
</dbReference>
<dbReference type="PROSITE" id="PS51362">
    <property type="entry name" value="TGF_BETA_2"/>
    <property type="match status" value="1"/>
</dbReference>
<keyword evidence="16" id="KW-1185">Reference proteome</keyword>
<protein>
    <recommendedName>
        <fullName evidence="4">Muellerian-inhibiting factor</fullName>
    </recommendedName>
    <alternativeName>
        <fullName evidence="11">Anti-Muellerian hormone</fullName>
    </alternativeName>
    <alternativeName>
        <fullName evidence="12">Muellerian-inhibiting substance</fullName>
    </alternativeName>
</protein>
<dbReference type="PANTHER" id="PTHR15009">
    <property type="entry name" value="MUELLERIAN-INHIBITING FACTOR"/>
    <property type="match status" value="1"/>
</dbReference>
<keyword evidence="6" id="KW-0732">Signal</keyword>
<dbReference type="GO" id="GO:0005615">
    <property type="term" value="C:extracellular space"/>
    <property type="evidence" value="ECO:0007669"/>
    <property type="project" value="TreeGrafter"/>
</dbReference>
<dbReference type="AlphaFoldDB" id="A0A9Q1ASL2"/>
<dbReference type="PANTHER" id="PTHR15009:SF4">
    <property type="entry name" value="MUELLERIAN-INHIBITING FACTOR"/>
    <property type="match status" value="1"/>
</dbReference>
<dbReference type="SUPFAM" id="SSF57501">
    <property type="entry name" value="Cystine-knot cytokines"/>
    <property type="match status" value="1"/>
</dbReference>
<dbReference type="OrthoDB" id="9893739at2759"/>
<dbReference type="InterPro" id="IPR029034">
    <property type="entry name" value="Cystine-knot_cytokine"/>
</dbReference>
<evidence type="ECO:0000313" key="16">
    <source>
        <dbReference type="Proteomes" id="UP001142489"/>
    </source>
</evidence>
<comment type="caution">
    <text evidence="15">The sequence shown here is derived from an EMBL/GenBank/DDBJ whole genome shotgun (WGS) entry which is preliminary data.</text>
</comment>
<keyword evidence="8 13" id="KW-0339">Growth factor</keyword>
<keyword evidence="9" id="KW-0334">Gonadal differentiation</keyword>
<dbReference type="GO" id="GO:0008083">
    <property type="term" value="F:growth factor activity"/>
    <property type="evidence" value="ECO:0007669"/>
    <property type="project" value="UniProtKB-KW"/>
</dbReference>
<comment type="subcellular location">
    <subcellularLocation>
        <location evidence="1">Secreted</location>
    </subcellularLocation>
</comment>
<dbReference type="SMART" id="SM00204">
    <property type="entry name" value="TGFB"/>
    <property type="match status" value="1"/>
</dbReference>
<name>A0A9Q1ASL2_9SAUR</name>
<evidence type="ECO:0000256" key="8">
    <source>
        <dbReference type="ARBA" id="ARBA00023030"/>
    </source>
</evidence>
<evidence type="ECO:0000256" key="1">
    <source>
        <dbReference type="ARBA" id="ARBA00004613"/>
    </source>
</evidence>
<accession>A0A9Q1ASL2</accession>
<proteinExistence type="inferred from homology"/>
<dbReference type="Proteomes" id="UP001142489">
    <property type="component" value="Unassembled WGS sequence"/>
</dbReference>
<evidence type="ECO:0000256" key="11">
    <source>
        <dbReference type="ARBA" id="ARBA00030008"/>
    </source>
</evidence>
<evidence type="ECO:0000256" key="4">
    <source>
        <dbReference type="ARBA" id="ARBA00020473"/>
    </source>
</evidence>
<dbReference type="PROSITE" id="PS00250">
    <property type="entry name" value="TGF_BETA_1"/>
    <property type="match status" value="1"/>
</dbReference>
<feature type="domain" description="TGF-beta family profile" evidence="14">
    <location>
        <begin position="340"/>
        <end position="458"/>
    </location>
</feature>
<dbReference type="Pfam" id="PF04709">
    <property type="entry name" value="AMH_N"/>
    <property type="match status" value="1"/>
</dbReference>